<dbReference type="RefSeq" id="WP_386801585.1">
    <property type="nucleotide sequence ID" value="NZ_JBHTMU010000004.1"/>
</dbReference>
<dbReference type="PANTHER" id="PTHR20854">
    <property type="entry name" value="INOSITOL MONOPHOSPHATASE"/>
    <property type="match status" value="1"/>
</dbReference>
<dbReference type="Pfam" id="PF00459">
    <property type="entry name" value="Inositol_P"/>
    <property type="match status" value="1"/>
</dbReference>
<dbReference type="EMBL" id="JBHTMU010000004">
    <property type="protein sequence ID" value="MFD1341530.1"/>
    <property type="molecule type" value="Genomic_DNA"/>
</dbReference>
<evidence type="ECO:0000256" key="4">
    <source>
        <dbReference type="ARBA" id="ARBA00022842"/>
    </source>
</evidence>
<dbReference type="CDD" id="cd01637">
    <property type="entry name" value="IMPase_like"/>
    <property type="match status" value="1"/>
</dbReference>
<dbReference type="InterPro" id="IPR000760">
    <property type="entry name" value="Inositol_monophosphatase-like"/>
</dbReference>
<evidence type="ECO:0000313" key="6">
    <source>
        <dbReference type="Proteomes" id="UP001597135"/>
    </source>
</evidence>
<organism evidence="5 6">
    <name type="scientific">Litorisediminicola beolgyonensis</name>
    <dbReference type="NCBI Taxonomy" id="1173614"/>
    <lineage>
        <taxon>Bacteria</taxon>
        <taxon>Pseudomonadati</taxon>
        <taxon>Pseudomonadota</taxon>
        <taxon>Alphaproteobacteria</taxon>
        <taxon>Rhodobacterales</taxon>
        <taxon>Paracoccaceae</taxon>
        <taxon>Litorisediminicola</taxon>
    </lineage>
</organism>
<dbReference type="Gene3D" id="3.30.540.10">
    <property type="entry name" value="Fructose-1,6-Bisphosphatase, subunit A, domain 1"/>
    <property type="match status" value="1"/>
</dbReference>
<name>A0ABW3ZFL8_9RHOB</name>
<evidence type="ECO:0000313" key="5">
    <source>
        <dbReference type="EMBL" id="MFD1341530.1"/>
    </source>
</evidence>
<evidence type="ECO:0000256" key="2">
    <source>
        <dbReference type="ARBA" id="ARBA00022723"/>
    </source>
</evidence>
<keyword evidence="2" id="KW-0479">Metal-binding</keyword>
<gene>
    <name evidence="5" type="ORF">ACFQ4E_03780</name>
</gene>
<comment type="caution">
    <text evidence="5">The sequence shown here is derived from an EMBL/GenBank/DDBJ whole genome shotgun (WGS) entry which is preliminary data.</text>
</comment>
<dbReference type="Gene3D" id="3.40.190.80">
    <property type="match status" value="1"/>
</dbReference>
<evidence type="ECO:0000256" key="1">
    <source>
        <dbReference type="ARBA" id="ARBA00009759"/>
    </source>
</evidence>
<dbReference type="PANTHER" id="PTHR20854:SF4">
    <property type="entry name" value="INOSITOL-1-MONOPHOSPHATASE-RELATED"/>
    <property type="match status" value="1"/>
</dbReference>
<reference evidence="6" key="1">
    <citation type="journal article" date="2019" name="Int. J. Syst. Evol. Microbiol.">
        <title>The Global Catalogue of Microorganisms (GCM) 10K type strain sequencing project: providing services to taxonomists for standard genome sequencing and annotation.</title>
        <authorList>
            <consortium name="The Broad Institute Genomics Platform"/>
            <consortium name="The Broad Institute Genome Sequencing Center for Infectious Disease"/>
            <person name="Wu L."/>
            <person name="Ma J."/>
        </authorList>
    </citation>
    <scope>NUCLEOTIDE SEQUENCE [LARGE SCALE GENOMIC DNA]</scope>
    <source>
        <strain evidence="6">CCUG 62953</strain>
    </source>
</reference>
<dbReference type="PRINTS" id="PR00377">
    <property type="entry name" value="IMPHPHTASES"/>
</dbReference>
<dbReference type="Proteomes" id="UP001597135">
    <property type="component" value="Unassembled WGS sequence"/>
</dbReference>
<comment type="similarity">
    <text evidence="1">Belongs to the inositol monophosphatase superfamily.</text>
</comment>
<keyword evidence="4" id="KW-0460">Magnesium</keyword>
<protein>
    <submittedName>
        <fullName evidence="5">Inositol monophosphatase family protein</fullName>
    </submittedName>
</protein>
<accession>A0ABW3ZFL8</accession>
<dbReference type="PROSITE" id="PS00629">
    <property type="entry name" value="IMP_1"/>
    <property type="match status" value="1"/>
</dbReference>
<sequence length="288" mass="31191">MSETLPAAVTAPLSRAQKAEILNLVRRAARAEILPRFRRLAPGEIDQKSGPQDLVTEADRAAEAMIARALQRRFPHALIVGEENVASNPGLVAKLAEAETGFTIDPVDGTWNFANGIAAFGVIISMTRYGIPVWGMLYDPLLDDVIEAEAGAPAEYRRGRAPARRLKVSGGGAIEDLGGFASLHLLPEAKRIAMATTFPRFQRLTSLRCACHEFRTFAQGGVDFVLAAGLTPWDHSAGAVIGARAGGVVRLLDGSDYRADRREGYLLAAADEATWNRLRDLWAFLLED</sequence>
<keyword evidence="6" id="KW-1185">Reference proteome</keyword>
<keyword evidence="3" id="KW-0378">Hydrolase</keyword>
<dbReference type="InterPro" id="IPR020583">
    <property type="entry name" value="Inositol_monoP_metal-BS"/>
</dbReference>
<proteinExistence type="inferred from homology"/>
<dbReference type="SUPFAM" id="SSF56655">
    <property type="entry name" value="Carbohydrate phosphatase"/>
    <property type="match status" value="1"/>
</dbReference>
<evidence type="ECO:0000256" key="3">
    <source>
        <dbReference type="ARBA" id="ARBA00022801"/>
    </source>
</evidence>